<evidence type="ECO:0000259" key="1">
    <source>
        <dbReference type="Pfam" id="PF07603"/>
    </source>
</evidence>
<feature type="domain" description="Lcl C-terminal" evidence="1">
    <location>
        <begin position="10"/>
        <end position="134"/>
    </location>
</feature>
<dbReference type="AlphaFoldDB" id="A0A382C3F0"/>
<protein>
    <recommendedName>
        <fullName evidence="1">Lcl C-terminal domain-containing protein</fullName>
    </recommendedName>
</protein>
<sequence>MSRFNDNQDGTITDTETSLTWQKKDSRQLTGRWMHLEKSQKLATEQNEAKIGGFNDWRVPKLEDIKTIYDKNFSNRDFGNNEIHIHEYFEKGGADCCWTDTINGERAMMFSLVKGRSSWINKLGDGPFAVRLVRGDRQEKSNP</sequence>
<accession>A0A382C3F0</accession>
<name>A0A382C3F0_9ZZZZ</name>
<reference evidence="2" key="1">
    <citation type="submission" date="2018-05" db="EMBL/GenBank/DDBJ databases">
        <authorList>
            <person name="Lanie J.A."/>
            <person name="Ng W.-L."/>
            <person name="Kazmierczak K.M."/>
            <person name="Andrzejewski T.M."/>
            <person name="Davidsen T.M."/>
            <person name="Wayne K.J."/>
            <person name="Tettelin H."/>
            <person name="Glass J.I."/>
            <person name="Rusch D."/>
            <person name="Podicherti R."/>
            <person name="Tsui H.-C.T."/>
            <person name="Winkler M.E."/>
        </authorList>
    </citation>
    <scope>NUCLEOTIDE SEQUENCE</scope>
</reference>
<gene>
    <name evidence="2" type="ORF">METZ01_LOCUS173434</name>
</gene>
<evidence type="ECO:0000313" key="2">
    <source>
        <dbReference type="EMBL" id="SVB20580.1"/>
    </source>
</evidence>
<organism evidence="2">
    <name type="scientific">marine metagenome</name>
    <dbReference type="NCBI Taxonomy" id="408172"/>
    <lineage>
        <taxon>unclassified sequences</taxon>
        <taxon>metagenomes</taxon>
        <taxon>ecological metagenomes</taxon>
    </lineage>
</organism>
<proteinExistence type="predicted"/>
<dbReference type="Pfam" id="PF07603">
    <property type="entry name" value="Lcl_C"/>
    <property type="match status" value="1"/>
</dbReference>
<dbReference type="EMBL" id="UINC01032620">
    <property type="protein sequence ID" value="SVB20580.1"/>
    <property type="molecule type" value="Genomic_DNA"/>
</dbReference>
<dbReference type="InterPro" id="IPR011460">
    <property type="entry name" value="Lcl_C"/>
</dbReference>